<proteinExistence type="predicted"/>
<protein>
    <submittedName>
        <fullName evidence="2">Uncharacterized protein</fullName>
    </submittedName>
</protein>
<gene>
    <name evidence="2" type="ORF">HO173_011210</name>
</gene>
<organism evidence="2 3">
    <name type="scientific">Letharia columbiana</name>
    <dbReference type="NCBI Taxonomy" id="112416"/>
    <lineage>
        <taxon>Eukaryota</taxon>
        <taxon>Fungi</taxon>
        <taxon>Dikarya</taxon>
        <taxon>Ascomycota</taxon>
        <taxon>Pezizomycotina</taxon>
        <taxon>Lecanoromycetes</taxon>
        <taxon>OSLEUM clade</taxon>
        <taxon>Lecanoromycetidae</taxon>
        <taxon>Lecanorales</taxon>
        <taxon>Lecanorineae</taxon>
        <taxon>Parmeliaceae</taxon>
        <taxon>Letharia</taxon>
    </lineage>
</organism>
<name>A0A8H6FJM5_9LECA</name>
<dbReference type="AlphaFoldDB" id="A0A8H6FJM5"/>
<keyword evidence="3" id="KW-1185">Reference proteome</keyword>
<dbReference type="GeneID" id="59292853"/>
<reference evidence="2 3" key="1">
    <citation type="journal article" date="2020" name="Genomics">
        <title>Complete, high-quality genomes from long-read metagenomic sequencing of two wolf lichen thalli reveals enigmatic genome architecture.</title>
        <authorList>
            <person name="McKenzie S.K."/>
            <person name="Walston R.F."/>
            <person name="Allen J.L."/>
        </authorList>
    </citation>
    <scope>NUCLEOTIDE SEQUENCE [LARGE SCALE GENOMIC DNA]</scope>
    <source>
        <strain evidence="2">WasteWater2</strain>
    </source>
</reference>
<evidence type="ECO:0000313" key="2">
    <source>
        <dbReference type="EMBL" id="KAF6229780.1"/>
    </source>
</evidence>
<sequence length="54" mass="6284">MQMEEEEEEEEEKNDDDDDDDARGAGITQGQREDKEGKWVWERGNGKRGEKLGK</sequence>
<accession>A0A8H6FJM5</accession>
<feature type="compositionally biased region" description="Acidic residues" evidence="1">
    <location>
        <begin position="1"/>
        <end position="21"/>
    </location>
</feature>
<feature type="region of interest" description="Disordered" evidence="1">
    <location>
        <begin position="1"/>
        <end position="54"/>
    </location>
</feature>
<dbReference type="RefSeq" id="XP_037159972.1">
    <property type="nucleotide sequence ID" value="XM_037313091.1"/>
</dbReference>
<comment type="caution">
    <text evidence="2">The sequence shown here is derived from an EMBL/GenBank/DDBJ whole genome shotgun (WGS) entry which is preliminary data.</text>
</comment>
<evidence type="ECO:0000313" key="3">
    <source>
        <dbReference type="Proteomes" id="UP000578531"/>
    </source>
</evidence>
<evidence type="ECO:0000256" key="1">
    <source>
        <dbReference type="SAM" id="MobiDB-lite"/>
    </source>
</evidence>
<feature type="compositionally biased region" description="Basic and acidic residues" evidence="1">
    <location>
        <begin position="31"/>
        <end position="54"/>
    </location>
</feature>
<dbReference type="EMBL" id="JACCJC010000068">
    <property type="protein sequence ID" value="KAF6229780.1"/>
    <property type="molecule type" value="Genomic_DNA"/>
</dbReference>
<dbReference type="Proteomes" id="UP000578531">
    <property type="component" value="Unassembled WGS sequence"/>
</dbReference>